<reference evidence="1 2" key="1">
    <citation type="journal article" date="2008" name="Environ. Microbiol.">
        <title>The genome of Erwinia tasmaniensis strain Et1/99, a non-pathogenic bacterium in the genus Erwinia.</title>
        <authorList>
            <person name="Kube M."/>
            <person name="Migdoll A.M."/>
            <person name="Mueller I."/>
            <person name="Kuhl H."/>
            <person name="Beck A."/>
            <person name="Reinhardt R."/>
            <person name="Geider K."/>
        </authorList>
    </citation>
    <scope>NUCLEOTIDE SEQUENCE [LARGE SCALE GENOMIC DNA]</scope>
    <source>
        <strain evidence="2">DSM 17950 / CFBP 7177 / CIP 109463 / NCPPB 4357 / Et1/99</strain>
    </source>
</reference>
<dbReference type="EMBL" id="CU468135">
    <property type="protein sequence ID" value="CAO98155.1"/>
    <property type="molecule type" value="Genomic_DNA"/>
</dbReference>
<dbReference type="eggNOG" id="ENOG502ZAMG">
    <property type="taxonomic scope" value="Bacteria"/>
</dbReference>
<protein>
    <submittedName>
        <fullName evidence="1">Lipoprotein YmcC</fullName>
    </submittedName>
</protein>
<dbReference type="HOGENOM" id="CLU_098990_1_0_6"/>
<dbReference type="InterPro" id="IPR021308">
    <property type="entry name" value="GfcB"/>
</dbReference>
<dbReference type="InterPro" id="IPR023373">
    <property type="entry name" value="YmcC_sf"/>
</dbReference>
<proteinExistence type="predicted"/>
<dbReference type="PROSITE" id="PS51257">
    <property type="entry name" value="PROKAR_LIPOPROTEIN"/>
    <property type="match status" value="1"/>
</dbReference>
<dbReference type="OrthoDB" id="5591889at2"/>
<evidence type="ECO:0000313" key="2">
    <source>
        <dbReference type="Proteomes" id="UP000001726"/>
    </source>
</evidence>
<dbReference type="STRING" id="465817.ETA_31090"/>
<dbReference type="KEGG" id="eta:ETA_31090"/>
<dbReference type="AlphaFoldDB" id="B2VKA9"/>
<name>B2VKA9_ERWT9</name>
<dbReference type="Gene3D" id="2.40.360.10">
    <property type="entry name" value="YmcC-like"/>
    <property type="match status" value="1"/>
</dbReference>
<dbReference type="RefSeq" id="WP_012442805.1">
    <property type="nucleotide sequence ID" value="NC_010694.1"/>
</dbReference>
<sequence>MRNLPLLLLCLLLQACTQTQKGMGETFRLAFFGADNIQMTNEQIDNLPYASMYLRINGGQQLFVVLGYNENGQQKWITRDKAMLVIEHGRLVKTLGLADNLNQVSNLQHDPLRDALHLSEGSSWSRTLRWTESGKARADTATSRFTQGKDEVLQLAGRPVACHIWQEEVSLAENGASWRNTFWVDASSGQIRRSQQALGADALSIDITILKPAI</sequence>
<keyword evidence="1" id="KW-0449">Lipoprotein</keyword>
<dbReference type="Pfam" id="PF11102">
    <property type="entry name" value="YjbF"/>
    <property type="match status" value="1"/>
</dbReference>
<organism evidence="1 2">
    <name type="scientific">Erwinia tasmaniensis (strain DSM 17950 / CFBP 7177 / CIP 109463 / NCPPB 4357 / Et1/99)</name>
    <dbReference type="NCBI Taxonomy" id="465817"/>
    <lineage>
        <taxon>Bacteria</taxon>
        <taxon>Pseudomonadati</taxon>
        <taxon>Pseudomonadota</taxon>
        <taxon>Gammaproteobacteria</taxon>
        <taxon>Enterobacterales</taxon>
        <taxon>Erwiniaceae</taxon>
        <taxon>Erwinia</taxon>
    </lineage>
</organism>
<keyword evidence="2" id="KW-1185">Reference proteome</keyword>
<dbReference type="Proteomes" id="UP000001726">
    <property type="component" value="Chromosome"/>
</dbReference>
<accession>B2VKA9</accession>
<gene>
    <name evidence="1" type="primary">ymcC</name>
    <name evidence="1" type="ordered locus">ETA_31090</name>
</gene>
<evidence type="ECO:0000313" key="1">
    <source>
        <dbReference type="EMBL" id="CAO98155.1"/>
    </source>
</evidence>
<dbReference type="SUPFAM" id="SSF159270">
    <property type="entry name" value="YmcC-like"/>
    <property type="match status" value="1"/>
</dbReference>